<comment type="caution">
    <text evidence="1">The sequence shown here is derived from an EMBL/GenBank/DDBJ whole genome shotgun (WGS) entry which is preliminary data.</text>
</comment>
<organism evidence="1 2">
    <name type="scientific">Thioclava kandeliae</name>
    <dbReference type="NCBI Taxonomy" id="3070818"/>
    <lineage>
        <taxon>Bacteria</taxon>
        <taxon>Pseudomonadati</taxon>
        <taxon>Pseudomonadota</taxon>
        <taxon>Alphaproteobacteria</taxon>
        <taxon>Rhodobacterales</taxon>
        <taxon>Paracoccaceae</taxon>
        <taxon>Thioclava</taxon>
    </lineage>
</organism>
<evidence type="ECO:0000313" key="1">
    <source>
        <dbReference type="EMBL" id="MER5170770.1"/>
    </source>
</evidence>
<protein>
    <submittedName>
        <fullName evidence="1">Uncharacterized protein</fullName>
    </submittedName>
</protein>
<sequence>MDQHLTLYLDPPALARLNAGQHNFFQRVIGAVESVGWTVSVEESTLNARLEAPEKKGYALYHMEEPTHDRALTCRRSYTGAYWHVEAQAARWEWPVAHKKFPARKIDTQEAKTFYRALREKVLGKDKVTDEGFALMPLQGRLSDHRSFQSMSPMEMIETVMVRVTQPVIATLHPNEDYTPAERQMLVALANRYPHFSVQEGGTPELLRRCSYVITQNSSVAFEGYILRKPALLFAQVDFHHIAGSVPHMGLDAALEMLAKRQNFAKYLTWFLRDQALNAARPEFEARLLAHLHAKGWPVPEADIDIPTPIAS</sequence>
<gene>
    <name evidence="1" type="ORF">VSX56_03195</name>
</gene>
<accession>A0ABV1SCX5</accession>
<dbReference type="Proteomes" id="UP001438953">
    <property type="component" value="Unassembled WGS sequence"/>
</dbReference>
<keyword evidence="2" id="KW-1185">Reference proteome</keyword>
<dbReference type="RefSeq" id="WP_350934805.1">
    <property type="nucleotide sequence ID" value="NZ_JAYWLC010000002.1"/>
</dbReference>
<proteinExistence type="predicted"/>
<evidence type="ECO:0000313" key="2">
    <source>
        <dbReference type="Proteomes" id="UP001438953"/>
    </source>
</evidence>
<dbReference type="EMBL" id="JAYWLC010000002">
    <property type="protein sequence ID" value="MER5170770.1"/>
    <property type="molecule type" value="Genomic_DNA"/>
</dbReference>
<name>A0ABV1SCX5_9RHOB</name>
<reference evidence="1 2" key="1">
    <citation type="submission" date="2024-06" db="EMBL/GenBank/DDBJ databases">
        <title>Thioclava kandeliae sp. nov. from a rhizosphere soil sample of Kandelia candel in a mangrove.</title>
        <authorList>
            <person name="Mu T."/>
        </authorList>
    </citation>
    <scope>NUCLEOTIDE SEQUENCE [LARGE SCALE GENOMIC DNA]</scope>
    <source>
        <strain evidence="1 2">CPCC 100088</strain>
    </source>
</reference>